<feature type="region of interest" description="Disordered" evidence="1">
    <location>
        <begin position="1"/>
        <end position="27"/>
    </location>
</feature>
<proteinExistence type="predicted"/>
<dbReference type="EMBL" id="AZFC01000035">
    <property type="protein sequence ID" value="KRL46573.1"/>
    <property type="molecule type" value="Genomic_DNA"/>
</dbReference>
<evidence type="ECO:0000256" key="1">
    <source>
        <dbReference type="SAM" id="MobiDB-lite"/>
    </source>
</evidence>
<keyword evidence="2" id="KW-1133">Transmembrane helix</keyword>
<keyword evidence="2" id="KW-0812">Transmembrane</keyword>
<evidence type="ECO:0000313" key="3">
    <source>
        <dbReference type="EMBL" id="KRL46573.1"/>
    </source>
</evidence>
<feature type="transmembrane region" description="Helical" evidence="2">
    <location>
        <begin position="206"/>
        <end position="228"/>
    </location>
</feature>
<keyword evidence="2" id="KW-0472">Membrane</keyword>
<sequence>MSANSRMERYHSADREPQEQPQAPKTYRRRPALARWVGLLVALLTLTVGLKFTAFNATYTAGVVSRSTVGEKVINRLNNELSDIGITGDPVTTSLVQPYLAQGIRQIYGQQTTTVDSTDLANAISAQASSMGTTASTTLTQSLTKRAQKLVDQAFGTTAMQTAAGKLQQAMRLNQWIMIGVGLLLVVTMIYAIGVHHFLGSLGPGLALGGLLTAILGALGWIVGLPLAVATVTGTGKSLLLAVGHGSLGVVIFLGVAEIVLGLLVLLGHRTFRNS</sequence>
<evidence type="ECO:0000313" key="4">
    <source>
        <dbReference type="Proteomes" id="UP000051835"/>
    </source>
</evidence>
<dbReference type="RefSeq" id="WP_056964905.1">
    <property type="nucleotide sequence ID" value="NZ_AZFC01000035.1"/>
</dbReference>
<organism evidence="3 4">
    <name type="scientific">Levilactobacillus spicheri DSM 15429</name>
    <dbReference type="NCBI Taxonomy" id="1423805"/>
    <lineage>
        <taxon>Bacteria</taxon>
        <taxon>Bacillati</taxon>
        <taxon>Bacillota</taxon>
        <taxon>Bacilli</taxon>
        <taxon>Lactobacillales</taxon>
        <taxon>Lactobacillaceae</taxon>
        <taxon>Levilactobacillus</taxon>
    </lineage>
</organism>
<dbReference type="Proteomes" id="UP000051835">
    <property type="component" value="Unassembled WGS sequence"/>
</dbReference>
<gene>
    <name evidence="3" type="ORF">FD37_GL000037</name>
</gene>
<reference evidence="3 4" key="1">
    <citation type="journal article" date="2015" name="Genome Announc.">
        <title>Expanding the biotechnology potential of lactobacilli through comparative genomics of 213 strains and associated genera.</title>
        <authorList>
            <person name="Sun Z."/>
            <person name="Harris H.M."/>
            <person name="McCann A."/>
            <person name="Guo C."/>
            <person name="Argimon S."/>
            <person name="Zhang W."/>
            <person name="Yang X."/>
            <person name="Jeffery I.B."/>
            <person name="Cooney J.C."/>
            <person name="Kagawa T.F."/>
            <person name="Liu W."/>
            <person name="Song Y."/>
            <person name="Salvetti E."/>
            <person name="Wrobel A."/>
            <person name="Rasinkangas P."/>
            <person name="Parkhill J."/>
            <person name="Rea M.C."/>
            <person name="O'Sullivan O."/>
            <person name="Ritari J."/>
            <person name="Douillard F.P."/>
            <person name="Paul Ross R."/>
            <person name="Yang R."/>
            <person name="Briner A.E."/>
            <person name="Felis G.E."/>
            <person name="de Vos W.M."/>
            <person name="Barrangou R."/>
            <person name="Klaenhammer T.R."/>
            <person name="Caufield P.W."/>
            <person name="Cui Y."/>
            <person name="Zhang H."/>
            <person name="O'Toole P.W."/>
        </authorList>
    </citation>
    <scope>NUCLEOTIDE SEQUENCE [LARGE SCALE GENOMIC DNA]</scope>
    <source>
        <strain evidence="3 4">DSM 15429</strain>
    </source>
</reference>
<accession>A0A0R1QPD1</accession>
<feature type="transmembrane region" description="Helical" evidence="2">
    <location>
        <begin position="176"/>
        <end position="194"/>
    </location>
</feature>
<protein>
    <submittedName>
        <fullName evidence="3">Uncharacterized protein</fullName>
    </submittedName>
</protein>
<feature type="transmembrane region" description="Helical" evidence="2">
    <location>
        <begin position="33"/>
        <end position="55"/>
    </location>
</feature>
<comment type="caution">
    <text evidence="3">The sequence shown here is derived from an EMBL/GenBank/DDBJ whole genome shotgun (WGS) entry which is preliminary data.</text>
</comment>
<name>A0A0R1QPD1_9LACO</name>
<feature type="compositionally biased region" description="Basic and acidic residues" evidence="1">
    <location>
        <begin position="1"/>
        <end position="18"/>
    </location>
</feature>
<dbReference type="AlphaFoldDB" id="A0A0R1QPD1"/>
<feature type="transmembrane region" description="Helical" evidence="2">
    <location>
        <begin position="248"/>
        <end position="267"/>
    </location>
</feature>
<dbReference type="PATRIC" id="fig|1423805.4.peg.40"/>
<evidence type="ECO:0000256" key="2">
    <source>
        <dbReference type="SAM" id="Phobius"/>
    </source>
</evidence>